<reference evidence="1 2" key="1">
    <citation type="submission" date="2021-11" db="EMBL/GenBank/DDBJ databases">
        <title>Genomic of Niabella pedocola.</title>
        <authorList>
            <person name="Wu T."/>
        </authorList>
    </citation>
    <scope>NUCLEOTIDE SEQUENCE [LARGE SCALE GENOMIC DNA]</scope>
    <source>
        <strain evidence="1 2">JCM 31011</strain>
    </source>
</reference>
<dbReference type="RefSeq" id="WP_231005004.1">
    <property type="nucleotide sequence ID" value="NZ_JAJNEC010000005.1"/>
</dbReference>
<name>A0ABS8PRQ0_9BACT</name>
<accession>A0ABS8PRQ0</accession>
<dbReference type="PROSITE" id="PS51257">
    <property type="entry name" value="PROKAR_LIPOPROTEIN"/>
    <property type="match status" value="1"/>
</dbReference>
<sequence length="132" mass="14989">MKITCMLLFGILVLGACKRGPILKICSKEYLIYGVRILSSTREPVPLDTFYTRFVATNRTFHSNELWSSREEGVYAITSDGQSDLFPVGKNIKLQFIGIKHNKIIVNEPYMFRNDGCHVEKKSGKSEVIVDL</sequence>
<evidence type="ECO:0000313" key="1">
    <source>
        <dbReference type="EMBL" id="MCD2423744.1"/>
    </source>
</evidence>
<keyword evidence="2" id="KW-1185">Reference proteome</keyword>
<dbReference type="EMBL" id="JAJNEC010000005">
    <property type="protein sequence ID" value="MCD2423744.1"/>
    <property type="molecule type" value="Genomic_DNA"/>
</dbReference>
<comment type="caution">
    <text evidence="1">The sequence shown here is derived from an EMBL/GenBank/DDBJ whole genome shotgun (WGS) entry which is preliminary data.</text>
</comment>
<dbReference type="Proteomes" id="UP001199816">
    <property type="component" value="Unassembled WGS sequence"/>
</dbReference>
<organism evidence="1 2">
    <name type="scientific">Niabella pedocola</name>
    <dbReference type="NCBI Taxonomy" id="1752077"/>
    <lineage>
        <taxon>Bacteria</taxon>
        <taxon>Pseudomonadati</taxon>
        <taxon>Bacteroidota</taxon>
        <taxon>Chitinophagia</taxon>
        <taxon>Chitinophagales</taxon>
        <taxon>Chitinophagaceae</taxon>
        <taxon>Niabella</taxon>
    </lineage>
</organism>
<proteinExistence type="predicted"/>
<evidence type="ECO:0000313" key="2">
    <source>
        <dbReference type="Proteomes" id="UP001199816"/>
    </source>
</evidence>
<gene>
    <name evidence="1" type="ORF">LQ567_13295</name>
</gene>
<protein>
    <submittedName>
        <fullName evidence="1">Uncharacterized protein</fullName>
    </submittedName>
</protein>